<dbReference type="KEGG" id="hcu:MUN79_08240"/>
<dbReference type="EMBL" id="CP095046">
    <property type="protein sequence ID" value="UOQ73884.1"/>
    <property type="molecule type" value="Genomic_DNA"/>
</dbReference>
<organism evidence="3 4">
    <name type="scientific">Hymenobacter cellulosilyticus</name>
    <dbReference type="NCBI Taxonomy" id="2932248"/>
    <lineage>
        <taxon>Bacteria</taxon>
        <taxon>Pseudomonadati</taxon>
        <taxon>Bacteroidota</taxon>
        <taxon>Cytophagia</taxon>
        <taxon>Cytophagales</taxon>
        <taxon>Hymenobacteraceae</taxon>
        <taxon>Hymenobacter</taxon>
    </lineage>
</organism>
<protein>
    <submittedName>
        <fullName evidence="3">Uncharacterized protein</fullName>
    </submittedName>
</protein>
<proteinExistence type="predicted"/>
<sequence>MLFPSIRPYWVLALVLLSSCSQDQPAATTAEAPPAAAPTPAATPPPPAPAVGLTSADVVKATGHDTLRMRTGQVVAVQPANLATWQQTKPDALPAPPDSVDSPTMAQTGGRVQRTGLNLTFRAANGRTVVMQDDTTDSENAVAYLYWGQLPAVHQWVVNVGLWEGRYVVLIDQRTGKRTDVWGRPIASPDGRYILASNADLAAAFDPNGLQLLQLTANGPKLMWQRELINWGPTEARWRPDGTVVVQQEFGPTEAEADLPPRYVTLRLPLAPQP</sequence>
<dbReference type="Proteomes" id="UP000831796">
    <property type="component" value="Chromosome"/>
</dbReference>
<evidence type="ECO:0000313" key="4">
    <source>
        <dbReference type="Proteomes" id="UP000831796"/>
    </source>
</evidence>
<dbReference type="RefSeq" id="WP_244677232.1">
    <property type="nucleotide sequence ID" value="NZ_CP095046.1"/>
</dbReference>
<feature type="chain" id="PRO_5035841134" evidence="2">
    <location>
        <begin position="27"/>
        <end position="274"/>
    </location>
</feature>
<evidence type="ECO:0000313" key="3">
    <source>
        <dbReference type="EMBL" id="UOQ73884.1"/>
    </source>
</evidence>
<keyword evidence="4" id="KW-1185">Reference proteome</keyword>
<evidence type="ECO:0000256" key="1">
    <source>
        <dbReference type="SAM" id="MobiDB-lite"/>
    </source>
</evidence>
<feature type="signal peptide" evidence="2">
    <location>
        <begin position="1"/>
        <end position="26"/>
    </location>
</feature>
<evidence type="ECO:0000256" key="2">
    <source>
        <dbReference type="SAM" id="SignalP"/>
    </source>
</evidence>
<name>A0A8T9Q8R5_9BACT</name>
<gene>
    <name evidence="3" type="ORF">MUN79_08240</name>
</gene>
<dbReference type="PROSITE" id="PS51257">
    <property type="entry name" value="PROKAR_LIPOPROTEIN"/>
    <property type="match status" value="1"/>
</dbReference>
<dbReference type="AlphaFoldDB" id="A0A8T9Q8R5"/>
<feature type="region of interest" description="Disordered" evidence="1">
    <location>
        <begin position="88"/>
        <end position="111"/>
    </location>
</feature>
<reference evidence="3" key="1">
    <citation type="submission" date="2022-04" db="EMBL/GenBank/DDBJ databases">
        <title>Hymenobacter sp. isolated from the air.</title>
        <authorList>
            <person name="Won M."/>
            <person name="Lee C.-M."/>
            <person name="Woen H.-Y."/>
            <person name="Kwon S.-W."/>
        </authorList>
    </citation>
    <scope>NUCLEOTIDE SEQUENCE</scope>
    <source>
        <strain evidence="3">5116S-3</strain>
    </source>
</reference>
<keyword evidence="2" id="KW-0732">Signal</keyword>
<dbReference type="SUPFAM" id="SSF50969">
    <property type="entry name" value="YVTN repeat-like/Quinoprotein amine dehydrogenase"/>
    <property type="match status" value="1"/>
</dbReference>
<accession>A0A8T9Q8R5</accession>
<feature type="compositionally biased region" description="Pro residues" evidence="1">
    <location>
        <begin position="35"/>
        <end position="49"/>
    </location>
</feature>
<feature type="region of interest" description="Disordered" evidence="1">
    <location>
        <begin position="27"/>
        <end position="53"/>
    </location>
</feature>
<dbReference type="InterPro" id="IPR011044">
    <property type="entry name" value="Quino_amine_DH_bsu"/>
</dbReference>